<dbReference type="CDD" id="cd13520">
    <property type="entry name" value="PBP2_TAXI_TRAP"/>
    <property type="match status" value="1"/>
</dbReference>
<protein>
    <submittedName>
        <fullName evidence="2">TAXI family TRAP transporter solute-binding subunit</fullName>
    </submittedName>
</protein>
<dbReference type="RefSeq" id="WP_262426933.1">
    <property type="nucleotide sequence ID" value="NZ_JACRTJ010000007.1"/>
</dbReference>
<feature type="chain" id="PRO_5046934298" evidence="1">
    <location>
        <begin position="26"/>
        <end position="341"/>
    </location>
</feature>
<comment type="caution">
    <text evidence="2">The sequence shown here is derived from an EMBL/GenBank/DDBJ whole genome shotgun (WGS) entry which is preliminary data.</text>
</comment>
<dbReference type="InterPro" id="IPR011852">
    <property type="entry name" value="TRAP_TAXI"/>
</dbReference>
<dbReference type="EMBL" id="JACRTJ010000007">
    <property type="protein sequence ID" value="MBC8598231.1"/>
    <property type="molecule type" value="Genomic_DNA"/>
</dbReference>
<evidence type="ECO:0000313" key="3">
    <source>
        <dbReference type="Proteomes" id="UP000647491"/>
    </source>
</evidence>
<dbReference type="Proteomes" id="UP000647491">
    <property type="component" value="Unassembled WGS sequence"/>
</dbReference>
<keyword evidence="3" id="KW-1185">Reference proteome</keyword>
<evidence type="ECO:0000313" key="2">
    <source>
        <dbReference type="EMBL" id="MBC8598231.1"/>
    </source>
</evidence>
<keyword evidence="1" id="KW-0732">Signal</keyword>
<accession>A0ABR7NQ38</accession>
<dbReference type="Gene3D" id="3.40.190.10">
    <property type="entry name" value="Periplasmic binding protein-like II"/>
    <property type="match status" value="2"/>
</dbReference>
<dbReference type="NCBIfam" id="TIGR02122">
    <property type="entry name" value="TRAP_TAXI"/>
    <property type="match status" value="1"/>
</dbReference>
<dbReference type="SUPFAM" id="SSF53850">
    <property type="entry name" value="Periplasmic binding protein-like II"/>
    <property type="match status" value="1"/>
</dbReference>
<dbReference type="PROSITE" id="PS51257">
    <property type="entry name" value="PROKAR_LIPOPROTEIN"/>
    <property type="match status" value="1"/>
</dbReference>
<dbReference type="Pfam" id="PF16868">
    <property type="entry name" value="NMT1_3"/>
    <property type="match status" value="1"/>
</dbReference>
<organism evidence="2 3">
    <name type="scientific">Enterocloster hominis</name>
    <name type="common">ex Liu et al. 2021</name>
    <dbReference type="NCBI Taxonomy" id="2763663"/>
    <lineage>
        <taxon>Bacteria</taxon>
        <taxon>Bacillati</taxon>
        <taxon>Bacillota</taxon>
        <taxon>Clostridia</taxon>
        <taxon>Lachnospirales</taxon>
        <taxon>Lachnospiraceae</taxon>
        <taxon>Enterocloster</taxon>
    </lineage>
</organism>
<reference evidence="2 3" key="1">
    <citation type="submission" date="2020-08" db="EMBL/GenBank/DDBJ databases">
        <title>Genome public.</title>
        <authorList>
            <person name="Liu C."/>
            <person name="Sun Q."/>
        </authorList>
    </citation>
    <scope>NUCLEOTIDE SEQUENCE [LARGE SCALE GENOMIC DNA]</scope>
    <source>
        <strain evidence="2 3">BX10</strain>
    </source>
</reference>
<feature type="signal peptide" evidence="1">
    <location>
        <begin position="1"/>
        <end position="25"/>
    </location>
</feature>
<dbReference type="PANTHER" id="PTHR42941:SF1">
    <property type="entry name" value="SLL1037 PROTEIN"/>
    <property type="match status" value="1"/>
</dbReference>
<proteinExistence type="predicted"/>
<sequence>MIRHFFAAFAAVTVFSLAVSGCRTASLASPEPSEDQPAGRLRILTIGTADSGGTMYPVGKAIAQAISQADASITVNLSASEGSVSNALALQNGEIDLGLVSGDVAYAALNGQQEFEGAPCRDLRVIAAVYPSLSNWIAPSSLGISYVHELKGRRIAIGPQDSSTALSARIVLDAAGITETNSILKNDGLGSGSEGILSGSLDAVHGFAGVPISGFSQLADAMPCTILRYTDQELDSILSENYFYYRDVIPAKTYPGQDRDVDTFGIKCLLCVDQDMDEGLVYELTSILYENAGSLGRQHPSLFAMSRDRFMYSALPIPLHPGAERFYWEKGLLSKTHGKME</sequence>
<gene>
    <name evidence="2" type="ORF">H8708_03150</name>
</gene>
<dbReference type="PANTHER" id="PTHR42941">
    <property type="entry name" value="SLL1037 PROTEIN"/>
    <property type="match status" value="1"/>
</dbReference>
<evidence type="ECO:0000256" key="1">
    <source>
        <dbReference type="SAM" id="SignalP"/>
    </source>
</evidence>
<name>A0ABR7NQ38_9FIRM</name>